<feature type="domain" description="ATPase BadF/BadG/BcrA/BcrD type" evidence="1">
    <location>
        <begin position="5"/>
        <end position="301"/>
    </location>
</feature>
<reference evidence="2 3" key="1">
    <citation type="submission" date="2023-03" db="EMBL/GenBank/DDBJ databases">
        <title>Bacillus Genome Sequencing.</title>
        <authorList>
            <person name="Dunlap C."/>
        </authorList>
    </citation>
    <scope>NUCLEOTIDE SEQUENCE [LARGE SCALE GENOMIC DNA]</scope>
    <source>
        <strain evidence="2 3">BD-533</strain>
    </source>
</reference>
<keyword evidence="3" id="KW-1185">Reference proteome</keyword>
<evidence type="ECO:0000313" key="2">
    <source>
        <dbReference type="EMBL" id="MEC0232621.1"/>
    </source>
</evidence>
<protein>
    <submittedName>
        <fullName evidence="2">BadF/BadG/BcrA/BcrD ATPase family protein</fullName>
    </submittedName>
</protein>
<accession>A0ABU6GFG6</accession>
<dbReference type="PANTHER" id="PTHR43190:SF3">
    <property type="entry name" value="N-ACETYL-D-GLUCOSAMINE KINASE"/>
    <property type="match status" value="1"/>
</dbReference>
<evidence type="ECO:0000259" key="1">
    <source>
        <dbReference type="Pfam" id="PF01869"/>
    </source>
</evidence>
<dbReference type="InterPro" id="IPR052519">
    <property type="entry name" value="Euk-type_GlcNAc_Kinase"/>
</dbReference>
<dbReference type="Gene3D" id="3.30.420.40">
    <property type="match status" value="2"/>
</dbReference>
<name>A0ABU6GFG6_9BACL</name>
<organism evidence="2 3">
    <name type="scientific">Paenibacillus alba</name>
    <dbReference type="NCBI Taxonomy" id="1197127"/>
    <lineage>
        <taxon>Bacteria</taxon>
        <taxon>Bacillati</taxon>
        <taxon>Bacillota</taxon>
        <taxon>Bacilli</taxon>
        <taxon>Bacillales</taxon>
        <taxon>Paenibacillaceae</taxon>
        <taxon>Paenibacillus</taxon>
    </lineage>
</organism>
<comment type="caution">
    <text evidence="2">The sequence shown here is derived from an EMBL/GenBank/DDBJ whole genome shotgun (WGS) entry which is preliminary data.</text>
</comment>
<sequence>MPYVIGIDGGGTKTTCVFQKVEDYDPFLKPQREVNIGEGTNPLSVGFEQMTDRLHQLVQYGLEAQGIPPGDVVGLCAGIAGTRLEANRLMVEQELKQLGQQLHLHPDAFYKVKSDLYVALRGAMQPADKEGILVICGTGSNAIGVSQAGHLVYNGGWGHILGDEGSGYSIGLQALKAVCKAYDRREAPTELTGMVLDTLQLASEQELIHYIYREGKSKNEIASLARLVIEASTHSDRVAVEILRDAGDELVELVRGLMRKSASFHEAIPVTVAGSIFMYSDIIKNRFVEGLSVHRAGQYQPPYADPVEGAIIVAMEAILKPTI</sequence>
<dbReference type="Pfam" id="PF01869">
    <property type="entry name" value="BcrAD_BadFG"/>
    <property type="match status" value="1"/>
</dbReference>
<dbReference type="InterPro" id="IPR002731">
    <property type="entry name" value="ATPase_BadF"/>
</dbReference>
<dbReference type="InterPro" id="IPR043129">
    <property type="entry name" value="ATPase_NBD"/>
</dbReference>
<proteinExistence type="predicted"/>
<dbReference type="RefSeq" id="WP_326076820.1">
    <property type="nucleotide sequence ID" value="NZ_JARLKY010000143.1"/>
</dbReference>
<gene>
    <name evidence="2" type="ORF">P4I72_36525</name>
</gene>
<dbReference type="CDD" id="cd24007">
    <property type="entry name" value="ASKHA_NBD_eukNAGK-like"/>
    <property type="match status" value="1"/>
</dbReference>
<dbReference type="SUPFAM" id="SSF53067">
    <property type="entry name" value="Actin-like ATPase domain"/>
    <property type="match status" value="2"/>
</dbReference>
<dbReference type="PANTHER" id="PTHR43190">
    <property type="entry name" value="N-ACETYL-D-GLUCOSAMINE KINASE"/>
    <property type="match status" value="1"/>
</dbReference>
<dbReference type="Proteomes" id="UP001338137">
    <property type="component" value="Unassembled WGS sequence"/>
</dbReference>
<evidence type="ECO:0000313" key="3">
    <source>
        <dbReference type="Proteomes" id="UP001338137"/>
    </source>
</evidence>
<dbReference type="EMBL" id="JARLKY010000143">
    <property type="protein sequence ID" value="MEC0232621.1"/>
    <property type="molecule type" value="Genomic_DNA"/>
</dbReference>